<reference evidence="1" key="1">
    <citation type="submission" date="2018-05" db="EMBL/GenBank/DDBJ databases">
        <title>Draft genome of Mucuna pruriens seed.</title>
        <authorList>
            <person name="Nnadi N.E."/>
            <person name="Vos R."/>
            <person name="Hasami M.H."/>
            <person name="Devisetty U.K."/>
            <person name="Aguiy J.C."/>
        </authorList>
    </citation>
    <scope>NUCLEOTIDE SEQUENCE [LARGE SCALE GENOMIC DNA]</scope>
    <source>
        <strain evidence="1">JCA_2017</strain>
    </source>
</reference>
<keyword evidence="2" id="KW-1185">Reference proteome</keyword>
<protein>
    <submittedName>
        <fullName evidence="1">Uncharacterized protein</fullName>
    </submittedName>
</protein>
<feature type="non-terminal residue" evidence="1">
    <location>
        <position position="1"/>
    </location>
</feature>
<proteinExistence type="predicted"/>
<organism evidence="1 2">
    <name type="scientific">Mucuna pruriens</name>
    <name type="common">Velvet bean</name>
    <name type="synonym">Dolichos pruriens</name>
    <dbReference type="NCBI Taxonomy" id="157652"/>
    <lineage>
        <taxon>Eukaryota</taxon>
        <taxon>Viridiplantae</taxon>
        <taxon>Streptophyta</taxon>
        <taxon>Embryophyta</taxon>
        <taxon>Tracheophyta</taxon>
        <taxon>Spermatophyta</taxon>
        <taxon>Magnoliopsida</taxon>
        <taxon>eudicotyledons</taxon>
        <taxon>Gunneridae</taxon>
        <taxon>Pentapetalae</taxon>
        <taxon>rosids</taxon>
        <taxon>fabids</taxon>
        <taxon>Fabales</taxon>
        <taxon>Fabaceae</taxon>
        <taxon>Papilionoideae</taxon>
        <taxon>50 kb inversion clade</taxon>
        <taxon>NPAAA clade</taxon>
        <taxon>indigoferoid/millettioid clade</taxon>
        <taxon>Phaseoleae</taxon>
        <taxon>Mucuna</taxon>
    </lineage>
</organism>
<evidence type="ECO:0000313" key="2">
    <source>
        <dbReference type="Proteomes" id="UP000257109"/>
    </source>
</evidence>
<comment type="caution">
    <text evidence="1">The sequence shown here is derived from an EMBL/GenBank/DDBJ whole genome shotgun (WGS) entry which is preliminary data.</text>
</comment>
<accession>A0A371H5I6</accession>
<name>A0A371H5I6_MUCPR</name>
<dbReference type="Proteomes" id="UP000257109">
    <property type="component" value="Unassembled WGS sequence"/>
</dbReference>
<evidence type="ECO:0000313" key="1">
    <source>
        <dbReference type="EMBL" id="RDX98094.1"/>
    </source>
</evidence>
<sequence length="67" mass="7976">MEKQGKRYTEIVNKDREGRTFAKSDLVWVHLCKERYAPRVYGGMDDPKFEEKFSSIRGVSYGFERPR</sequence>
<gene>
    <name evidence="1" type="ORF">CR513_19041</name>
</gene>
<dbReference type="EMBL" id="QJKJ01003510">
    <property type="protein sequence ID" value="RDX98094.1"/>
    <property type="molecule type" value="Genomic_DNA"/>
</dbReference>
<dbReference type="AlphaFoldDB" id="A0A371H5I6"/>